<gene>
    <name evidence="2" type="ORF">ENL07_10375</name>
</gene>
<keyword evidence="1" id="KW-1133">Transmembrane helix</keyword>
<dbReference type="EMBL" id="DRSQ01000227">
    <property type="protein sequence ID" value="HHE32999.1"/>
    <property type="molecule type" value="Genomic_DNA"/>
</dbReference>
<keyword evidence="1" id="KW-0812">Transmembrane</keyword>
<feature type="transmembrane region" description="Helical" evidence="1">
    <location>
        <begin position="12"/>
        <end position="33"/>
    </location>
</feature>
<protein>
    <submittedName>
        <fullName evidence="2">Uncharacterized protein</fullName>
    </submittedName>
</protein>
<name>A0A7C5HDA6_9CHLB</name>
<evidence type="ECO:0000256" key="1">
    <source>
        <dbReference type="SAM" id="Phobius"/>
    </source>
</evidence>
<reference evidence="2" key="1">
    <citation type="journal article" date="2020" name="mSystems">
        <title>Genome- and Community-Level Interaction Insights into Carbon Utilization and Element Cycling Functions of Hydrothermarchaeota in Hydrothermal Sediment.</title>
        <authorList>
            <person name="Zhou Z."/>
            <person name="Liu Y."/>
            <person name="Xu W."/>
            <person name="Pan J."/>
            <person name="Luo Z.H."/>
            <person name="Li M."/>
        </authorList>
    </citation>
    <scope>NUCLEOTIDE SEQUENCE [LARGE SCALE GENOMIC DNA]</scope>
    <source>
        <strain evidence="2">HyVt-633</strain>
    </source>
</reference>
<keyword evidence="1" id="KW-0472">Membrane</keyword>
<accession>A0A7C5HDA6</accession>
<dbReference type="AlphaFoldDB" id="A0A7C5HDA6"/>
<evidence type="ECO:0000313" key="2">
    <source>
        <dbReference type="EMBL" id="HHE32999.1"/>
    </source>
</evidence>
<feature type="transmembrane region" description="Helical" evidence="1">
    <location>
        <begin position="39"/>
        <end position="62"/>
    </location>
</feature>
<sequence length="72" mass="7949">MNENSGENRSVVVTDIKMPFGSMVIFLVKLALASIPALLIIYAVMFGFIMILVLLFGGIGTLSEMFRHPPYL</sequence>
<dbReference type="Proteomes" id="UP000886058">
    <property type="component" value="Unassembled WGS sequence"/>
</dbReference>
<proteinExistence type="predicted"/>
<organism evidence="2">
    <name type="scientific">Chlorobaculum parvum</name>
    <dbReference type="NCBI Taxonomy" id="274539"/>
    <lineage>
        <taxon>Bacteria</taxon>
        <taxon>Pseudomonadati</taxon>
        <taxon>Chlorobiota</taxon>
        <taxon>Chlorobiia</taxon>
        <taxon>Chlorobiales</taxon>
        <taxon>Chlorobiaceae</taxon>
        <taxon>Chlorobaculum</taxon>
    </lineage>
</organism>
<comment type="caution">
    <text evidence="2">The sequence shown here is derived from an EMBL/GenBank/DDBJ whole genome shotgun (WGS) entry which is preliminary data.</text>
</comment>